<dbReference type="GO" id="GO:0005243">
    <property type="term" value="F:gap junction channel activity"/>
    <property type="evidence" value="ECO:0007669"/>
    <property type="project" value="TreeGrafter"/>
</dbReference>
<dbReference type="GO" id="GO:0005886">
    <property type="term" value="C:plasma membrane"/>
    <property type="evidence" value="ECO:0007669"/>
    <property type="project" value="UniProtKB-SubCell"/>
</dbReference>
<evidence type="ECO:0000256" key="8">
    <source>
        <dbReference type="ARBA" id="ARBA00022989"/>
    </source>
</evidence>
<name>A0A6H5HN71_9HEMI</name>
<keyword evidence="9 12" id="KW-0406">Ion transport</keyword>
<keyword evidence="11 12" id="KW-0407">Ion channel</keyword>
<dbReference type="PANTHER" id="PTHR11893">
    <property type="entry name" value="INNEXIN"/>
    <property type="match status" value="1"/>
</dbReference>
<comment type="function">
    <text evidence="12">Structural component of the gap junctions.</text>
</comment>
<proteinExistence type="inferred from homology"/>
<keyword evidence="10 12" id="KW-0472">Membrane</keyword>
<evidence type="ECO:0000256" key="2">
    <source>
        <dbReference type="ARBA" id="ARBA00004651"/>
    </source>
</evidence>
<feature type="non-terminal residue" evidence="13">
    <location>
        <position position="136"/>
    </location>
</feature>
<evidence type="ECO:0000256" key="12">
    <source>
        <dbReference type="RuleBase" id="RU010713"/>
    </source>
</evidence>
<evidence type="ECO:0000256" key="4">
    <source>
        <dbReference type="ARBA" id="ARBA00022475"/>
    </source>
</evidence>
<sequence>MEKKQKKRLLLDYLWENLRYHNWWCFRYFLCEFLSLANVIGQMFLMDRFFDGAFLTFGIDVFRFMESDQEDRIDPMIFIFPRMTKCTFYKFGVSGEVERHDAVCILPLNVVNEKIYVFLWFWFLILGVLTFGVVIY</sequence>
<keyword evidence="4" id="KW-1003">Cell membrane</keyword>
<feature type="transmembrane region" description="Helical" evidence="12">
    <location>
        <begin position="115"/>
        <end position="135"/>
    </location>
</feature>
<dbReference type="GO" id="GO:0034220">
    <property type="term" value="P:monoatomic ion transmembrane transport"/>
    <property type="evidence" value="ECO:0007669"/>
    <property type="project" value="UniProtKB-KW"/>
</dbReference>
<dbReference type="OrthoDB" id="5867527at2759"/>
<keyword evidence="14" id="KW-1185">Reference proteome</keyword>
<accession>A0A6H5HN71</accession>
<dbReference type="PRINTS" id="PR01262">
    <property type="entry name" value="INNEXIN"/>
</dbReference>
<evidence type="ECO:0000256" key="10">
    <source>
        <dbReference type="ARBA" id="ARBA00023136"/>
    </source>
</evidence>
<dbReference type="AlphaFoldDB" id="A0A6H5HN71"/>
<evidence type="ECO:0000256" key="6">
    <source>
        <dbReference type="ARBA" id="ARBA00022868"/>
    </source>
</evidence>
<keyword evidence="6" id="KW-0303">Gap junction</keyword>
<gene>
    <name evidence="12" type="primary">inx</name>
    <name evidence="13" type="ORF">NTEN_LOCUS22268</name>
</gene>
<evidence type="ECO:0000256" key="7">
    <source>
        <dbReference type="ARBA" id="ARBA00022949"/>
    </source>
</evidence>
<dbReference type="Pfam" id="PF00876">
    <property type="entry name" value="Innexin"/>
    <property type="match status" value="1"/>
</dbReference>
<keyword evidence="8 12" id="KW-1133">Transmembrane helix</keyword>
<evidence type="ECO:0000256" key="1">
    <source>
        <dbReference type="ARBA" id="ARBA00004610"/>
    </source>
</evidence>
<comment type="subcellular location">
    <subcellularLocation>
        <location evidence="1">Cell junction</location>
        <location evidence="1">Gap junction</location>
    </subcellularLocation>
    <subcellularLocation>
        <location evidence="2 12">Cell membrane</location>
        <topology evidence="2 12">Multi-pass membrane protein</topology>
    </subcellularLocation>
</comment>
<evidence type="ECO:0000313" key="13">
    <source>
        <dbReference type="EMBL" id="CAB0018359.1"/>
    </source>
</evidence>
<dbReference type="PROSITE" id="PS51013">
    <property type="entry name" value="PANNEXIN"/>
    <property type="match status" value="1"/>
</dbReference>
<organism evidence="13 14">
    <name type="scientific">Nesidiocoris tenuis</name>
    <dbReference type="NCBI Taxonomy" id="355587"/>
    <lineage>
        <taxon>Eukaryota</taxon>
        <taxon>Metazoa</taxon>
        <taxon>Ecdysozoa</taxon>
        <taxon>Arthropoda</taxon>
        <taxon>Hexapoda</taxon>
        <taxon>Insecta</taxon>
        <taxon>Pterygota</taxon>
        <taxon>Neoptera</taxon>
        <taxon>Paraneoptera</taxon>
        <taxon>Hemiptera</taxon>
        <taxon>Heteroptera</taxon>
        <taxon>Panheteroptera</taxon>
        <taxon>Cimicomorpha</taxon>
        <taxon>Miridae</taxon>
        <taxon>Dicyphina</taxon>
        <taxon>Nesidiocoris</taxon>
    </lineage>
</organism>
<evidence type="ECO:0000256" key="5">
    <source>
        <dbReference type="ARBA" id="ARBA00022692"/>
    </source>
</evidence>
<evidence type="ECO:0000313" key="14">
    <source>
        <dbReference type="Proteomes" id="UP000479000"/>
    </source>
</evidence>
<comment type="caution">
    <text evidence="12">Lacks conserved residue(s) required for the propagation of feature annotation.</text>
</comment>
<keyword evidence="3 12" id="KW-0813">Transport</keyword>
<reference evidence="13 14" key="1">
    <citation type="submission" date="2020-02" db="EMBL/GenBank/DDBJ databases">
        <authorList>
            <person name="Ferguson B K."/>
        </authorList>
    </citation>
    <scope>NUCLEOTIDE SEQUENCE [LARGE SCALE GENOMIC DNA]</scope>
</reference>
<evidence type="ECO:0000256" key="3">
    <source>
        <dbReference type="ARBA" id="ARBA00022448"/>
    </source>
</evidence>
<dbReference type="InterPro" id="IPR000990">
    <property type="entry name" value="Innexin"/>
</dbReference>
<dbReference type="PANTHER" id="PTHR11893:SF40">
    <property type="entry name" value="INNEXIN SHAKING-B"/>
    <property type="match status" value="1"/>
</dbReference>
<protein>
    <recommendedName>
        <fullName evidence="12">Innexin</fullName>
    </recommendedName>
</protein>
<feature type="transmembrane region" description="Helical" evidence="12">
    <location>
        <begin position="25"/>
        <end position="45"/>
    </location>
</feature>
<dbReference type="GO" id="GO:0005921">
    <property type="term" value="C:gap junction"/>
    <property type="evidence" value="ECO:0007669"/>
    <property type="project" value="UniProtKB-SubCell"/>
</dbReference>
<dbReference type="Proteomes" id="UP000479000">
    <property type="component" value="Unassembled WGS sequence"/>
</dbReference>
<comment type="similarity">
    <text evidence="12">Belongs to the pannexin family.</text>
</comment>
<evidence type="ECO:0000256" key="11">
    <source>
        <dbReference type="ARBA" id="ARBA00023303"/>
    </source>
</evidence>
<evidence type="ECO:0000256" key="9">
    <source>
        <dbReference type="ARBA" id="ARBA00023065"/>
    </source>
</evidence>
<feature type="non-terminal residue" evidence="13">
    <location>
        <position position="1"/>
    </location>
</feature>
<dbReference type="EMBL" id="CADCXU010032696">
    <property type="protein sequence ID" value="CAB0018359.1"/>
    <property type="molecule type" value="Genomic_DNA"/>
</dbReference>
<keyword evidence="5 12" id="KW-0812">Transmembrane</keyword>
<keyword evidence="7" id="KW-0965">Cell junction</keyword>